<comment type="subcellular location">
    <subcellularLocation>
        <location evidence="1 7">Cell membrane</location>
        <topology evidence="1 7">Multi-pass membrane protein</topology>
    </subcellularLocation>
</comment>
<dbReference type="CDD" id="cd06261">
    <property type="entry name" value="TM_PBP2"/>
    <property type="match status" value="1"/>
</dbReference>
<feature type="transmembrane region" description="Helical" evidence="7">
    <location>
        <begin position="53"/>
        <end position="74"/>
    </location>
</feature>
<feature type="transmembrane region" description="Helical" evidence="7">
    <location>
        <begin position="306"/>
        <end position="330"/>
    </location>
</feature>
<dbReference type="InterPro" id="IPR051393">
    <property type="entry name" value="ABC_transporter_permease"/>
</dbReference>
<feature type="compositionally biased region" description="Basic and acidic residues" evidence="8">
    <location>
        <begin position="16"/>
        <end position="31"/>
    </location>
</feature>
<name>A0A3N2DBR2_9MICO</name>
<keyword evidence="4 7" id="KW-0812">Transmembrane</keyword>
<proteinExistence type="inferred from homology"/>
<feature type="domain" description="ABC transmembrane type-1" evidence="9">
    <location>
        <begin position="112"/>
        <end position="327"/>
    </location>
</feature>
<dbReference type="InterPro" id="IPR035906">
    <property type="entry name" value="MetI-like_sf"/>
</dbReference>
<evidence type="ECO:0000256" key="1">
    <source>
        <dbReference type="ARBA" id="ARBA00004651"/>
    </source>
</evidence>
<gene>
    <name evidence="10" type="ORF">EDD28_1776</name>
</gene>
<comment type="caution">
    <text evidence="10">The sequence shown here is derived from an EMBL/GenBank/DDBJ whole genome shotgun (WGS) entry which is preliminary data.</text>
</comment>
<sequence>MRIAATGPSRAQLGKSTDEPSNAHRPGDAREVGGGPPARRAAAAVRWYRRGGLMTLAFAAPVVLVFGFFSWGPIVRGLVMGFQRTNLVDAPSWVGWANFSYVLEDPQLGQAVGNTAWFALLALVVGFPVPLFLAVFMAELRGARGLFNVLSYLPVVVPPVVAAMLWRFFYAPSADGVFNQILGVVGLGPYPWLNSDAAAMPAIVVEVTWATAGGTVIIYLAALTAVKTELYEAAELDGSGIWRRLWHVTLPQMRGIILVLLLLQLIGTLQIFNEPFIFGGAGGAPNGATLTLLMKIYNYAFVFGDFGAATALSAMLAVVLGLLSVIYLIATRKWSAS</sequence>
<keyword evidence="2 7" id="KW-0813">Transport</keyword>
<evidence type="ECO:0000259" key="9">
    <source>
        <dbReference type="PROSITE" id="PS50928"/>
    </source>
</evidence>
<feature type="transmembrane region" description="Helical" evidence="7">
    <location>
        <begin position="253"/>
        <end position="272"/>
    </location>
</feature>
<keyword evidence="11" id="KW-1185">Reference proteome</keyword>
<evidence type="ECO:0000256" key="5">
    <source>
        <dbReference type="ARBA" id="ARBA00022989"/>
    </source>
</evidence>
<dbReference type="EMBL" id="RKHQ01000001">
    <property type="protein sequence ID" value="ROR97183.1"/>
    <property type="molecule type" value="Genomic_DNA"/>
</dbReference>
<comment type="similarity">
    <text evidence="7">Belongs to the binding-protein-dependent transport system permease family.</text>
</comment>
<keyword evidence="6 7" id="KW-0472">Membrane</keyword>
<evidence type="ECO:0000313" key="11">
    <source>
        <dbReference type="Proteomes" id="UP000275356"/>
    </source>
</evidence>
<evidence type="ECO:0000256" key="6">
    <source>
        <dbReference type="ARBA" id="ARBA00023136"/>
    </source>
</evidence>
<feature type="transmembrane region" description="Helical" evidence="7">
    <location>
        <begin position="198"/>
        <end position="222"/>
    </location>
</feature>
<dbReference type="PROSITE" id="PS50928">
    <property type="entry name" value="ABC_TM1"/>
    <property type="match status" value="1"/>
</dbReference>
<dbReference type="PANTHER" id="PTHR30193:SF41">
    <property type="entry name" value="DIACETYLCHITOBIOSE UPTAKE SYSTEM PERMEASE PROTEIN NGCF"/>
    <property type="match status" value="1"/>
</dbReference>
<dbReference type="GO" id="GO:0055085">
    <property type="term" value="P:transmembrane transport"/>
    <property type="evidence" value="ECO:0007669"/>
    <property type="project" value="InterPro"/>
</dbReference>
<evidence type="ECO:0000256" key="4">
    <source>
        <dbReference type="ARBA" id="ARBA00022692"/>
    </source>
</evidence>
<keyword evidence="5 7" id="KW-1133">Transmembrane helix</keyword>
<dbReference type="PANTHER" id="PTHR30193">
    <property type="entry name" value="ABC TRANSPORTER PERMEASE PROTEIN"/>
    <property type="match status" value="1"/>
</dbReference>
<protein>
    <submittedName>
        <fullName evidence="10">Multiple sugar transport system permease protein</fullName>
    </submittedName>
</protein>
<evidence type="ECO:0000313" key="10">
    <source>
        <dbReference type="EMBL" id="ROR97183.1"/>
    </source>
</evidence>
<accession>A0A3N2DBR2</accession>
<dbReference type="Gene3D" id="1.10.3720.10">
    <property type="entry name" value="MetI-like"/>
    <property type="match status" value="1"/>
</dbReference>
<dbReference type="GO" id="GO:0005886">
    <property type="term" value="C:plasma membrane"/>
    <property type="evidence" value="ECO:0007669"/>
    <property type="project" value="UniProtKB-SubCell"/>
</dbReference>
<keyword evidence="3" id="KW-1003">Cell membrane</keyword>
<keyword evidence="10" id="KW-0762">Sugar transport</keyword>
<dbReference type="AlphaFoldDB" id="A0A3N2DBR2"/>
<feature type="region of interest" description="Disordered" evidence="8">
    <location>
        <begin position="1"/>
        <end position="37"/>
    </location>
</feature>
<evidence type="ECO:0000256" key="7">
    <source>
        <dbReference type="RuleBase" id="RU363032"/>
    </source>
</evidence>
<dbReference type="Proteomes" id="UP000275356">
    <property type="component" value="Unassembled WGS sequence"/>
</dbReference>
<dbReference type="SUPFAM" id="SSF161098">
    <property type="entry name" value="MetI-like"/>
    <property type="match status" value="1"/>
</dbReference>
<dbReference type="InterPro" id="IPR000515">
    <property type="entry name" value="MetI-like"/>
</dbReference>
<evidence type="ECO:0000256" key="2">
    <source>
        <dbReference type="ARBA" id="ARBA00022448"/>
    </source>
</evidence>
<reference evidence="10 11" key="1">
    <citation type="submission" date="2018-11" db="EMBL/GenBank/DDBJ databases">
        <title>Sequencing the genomes of 1000 actinobacteria strains.</title>
        <authorList>
            <person name="Klenk H.-P."/>
        </authorList>
    </citation>
    <scope>NUCLEOTIDE SEQUENCE [LARGE SCALE GENOMIC DNA]</scope>
    <source>
        <strain evidence="10 11">DSM 13521</strain>
    </source>
</reference>
<organism evidence="10 11">
    <name type="scientific">Salana multivorans</name>
    <dbReference type="NCBI Taxonomy" id="120377"/>
    <lineage>
        <taxon>Bacteria</taxon>
        <taxon>Bacillati</taxon>
        <taxon>Actinomycetota</taxon>
        <taxon>Actinomycetes</taxon>
        <taxon>Micrococcales</taxon>
        <taxon>Beutenbergiaceae</taxon>
        <taxon>Salana</taxon>
    </lineage>
</organism>
<evidence type="ECO:0000256" key="8">
    <source>
        <dbReference type="SAM" id="MobiDB-lite"/>
    </source>
</evidence>
<feature type="transmembrane region" description="Helical" evidence="7">
    <location>
        <begin position="149"/>
        <end position="169"/>
    </location>
</feature>
<dbReference type="Pfam" id="PF00528">
    <property type="entry name" value="BPD_transp_1"/>
    <property type="match status" value="1"/>
</dbReference>
<evidence type="ECO:0000256" key="3">
    <source>
        <dbReference type="ARBA" id="ARBA00022475"/>
    </source>
</evidence>
<feature type="transmembrane region" description="Helical" evidence="7">
    <location>
        <begin position="116"/>
        <end position="137"/>
    </location>
</feature>